<dbReference type="AlphaFoldDB" id="A0A8J2PNK1"/>
<evidence type="ECO:0000256" key="5">
    <source>
        <dbReference type="ARBA" id="ARBA00022771"/>
    </source>
</evidence>
<accession>A0A8J2PNK1</accession>
<keyword evidence="4" id="KW-0479">Metal-binding</keyword>
<protein>
    <recommendedName>
        <fullName evidence="8">Protein-lysine N-methyltransferase SMYD4</fullName>
    </recommendedName>
    <alternativeName>
        <fullName evidence="9">SET and MYND domain-containing protein 4</fullName>
    </alternativeName>
</protein>
<keyword evidence="5 10" id="KW-0863">Zinc-finger</keyword>
<gene>
    <name evidence="14" type="ORF">AFUS01_LOCUS37809</name>
</gene>
<dbReference type="PROSITE" id="PS50280">
    <property type="entry name" value="SET"/>
    <property type="match status" value="1"/>
</dbReference>
<proteinExistence type="predicted"/>
<dbReference type="GO" id="GO:0005634">
    <property type="term" value="C:nucleus"/>
    <property type="evidence" value="ECO:0007669"/>
    <property type="project" value="TreeGrafter"/>
</dbReference>
<dbReference type="CDD" id="cd10536">
    <property type="entry name" value="SET_SMYD4"/>
    <property type="match status" value="1"/>
</dbReference>
<feature type="compositionally biased region" description="Basic and acidic residues" evidence="11">
    <location>
        <begin position="376"/>
        <end position="386"/>
    </location>
</feature>
<evidence type="ECO:0000259" key="13">
    <source>
        <dbReference type="PROSITE" id="PS50865"/>
    </source>
</evidence>
<evidence type="ECO:0000256" key="8">
    <source>
        <dbReference type="ARBA" id="ARBA00093635"/>
    </source>
</evidence>
<organism evidence="14 15">
    <name type="scientific">Allacma fusca</name>
    <dbReference type="NCBI Taxonomy" id="39272"/>
    <lineage>
        <taxon>Eukaryota</taxon>
        <taxon>Metazoa</taxon>
        <taxon>Ecdysozoa</taxon>
        <taxon>Arthropoda</taxon>
        <taxon>Hexapoda</taxon>
        <taxon>Collembola</taxon>
        <taxon>Symphypleona</taxon>
        <taxon>Sminthuridae</taxon>
        <taxon>Allacma</taxon>
    </lineage>
</organism>
<keyword evidence="1" id="KW-0489">Methyltransferase</keyword>
<feature type="region of interest" description="Disordered" evidence="11">
    <location>
        <begin position="453"/>
        <end position="480"/>
    </location>
</feature>
<dbReference type="PROSITE" id="PS50865">
    <property type="entry name" value="ZF_MYND_2"/>
    <property type="match status" value="1"/>
</dbReference>
<sequence>MANAHQPSLEALNPTSVVRDLCNSLIGYCDADKLAQAQDDRDRITLLLGNGAIVKQVQDCVRNQLNNEINRYEKSKTKALSFKEAGNGAFGKGKYVEALDLYTKSIAWMPSDETKDLSIAYANRSAALFYLKEYKLVQQDVNSAFNLHYPKELQHKLHERSGRAFIGEGKGTEAMQQFRQALTALQNASIDENKAAKTKKTLEDLIKSSSRSKTDHSYISGDTKEAEENIIPELGSGASRMLRAASSKLTLRSTEKEGRFICANQDIQPGEVILVQQAYVSCLSPEFYHKQCYLCFTPTLVPIPCRHCIWVSFCSEKCLNRSWNLYHKHECKILGVLASAGVSITCYMALRLVFQTGLEQVNKWMELLYKTGEKDESSKDNKEVNKKTGGGTTAQVLGGSTELNPNEQYRADHISLFQLVTHSSRRGFEDIFHRTIMALYVLQLVKETEFMSTGPQRRGEAAGTNLKENNDGKNSREDGKVGYMNEDEVAVGTILLRSLQFLQFNAHEVAGWDTEQSKSIFLGGGLFLTLALFNHSCNPAIVRYFVNDTVVVRAVRTIYRGEQVTENYGPLFTGSTRKERRTTLENQYWFECQCICCREDWPTFENMELDSFRFRCSFCHSFLGKSNEEASMGLLLECRKCSRPTNILKSLKDLQASEGKYNKALELLEKGREQTALGILLQNISLFDSILLPPFRDYHLCQEAVRKCFLTLGNKTHTQISS</sequence>
<dbReference type="GO" id="GO:0008168">
    <property type="term" value="F:methyltransferase activity"/>
    <property type="evidence" value="ECO:0007669"/>
    <property type="project" value="UniProtKB-KW"/>
</dbReference>
<dbReference type="InterPro" id="IPR001214">
    <property type="entry name" value="SET_dom"/>
</dbReference>
<evidence type="ECO:0000256" key="11">
    <source>
        <dbReference type="SAM" id="MobiDB-lite"/>
    </source>
</evidence>
<dbReference type="Pfam" id="PF01753">
    <property type="entry name" value="zf-MYND"/>
    <property type="match status" value="1"/>
</dbReference>
<evidence type="ECO:0000256" key="4">
    <source>
        <dbReference type="ARBA" id="ARBA00022723"/>
    </source>
</evidence>
<evidence type="ECO:0000259" key="12">
    <source>
        <dbReference type="PROSITE" id="PS50280"/>
    </source>
</evidence>
<keyword evidence="3" id="KW-0949">S-adenosyl-L-methionine</keyword>
<evidence type="ECO:0000256" key="3">
    <source>
        <dbReference type="ARBA" id="ARBA00022691"/>
    </source>
</evidence>
<dbReference type="Proteomes" id="UP000708208">
    <property type="component" value="Unassembled WGS sequence"/>
</dbReference>
<keyword evidence="15" id="KW-1185">Reference proteome</keyword>
<reference evidence="14" key="1">
    <citation type="submission" date="2021-06" db="EMBL/GenBank/DDBJ databases">
        <authorList>
            <person name="Hodson N. C."/>
            <person name="Mongue J. A."/>
            <person name="Jaron S. K."/>
        </authorList>
    </citation>
    <scope>NUCLEOTIDE SEQUENCE</scope>
</reference>
<comment type="function">
    <text evidence="7">Protein-lysine N-methyltransferase. Monomethylates PRMT5, modulating its transcriptional activity. May also act as a histone methyltransferase. Plays a critical role in cardiac development. Acts as a key epigenetic regulator of gene expression during cardiac development via its dual activities as a methyltransferase and negative regulator of HDAC1.</text>
</comment>
<keyword evidence="6" id="KW-0862">Zinc</keyword>
<feature type="domain" description="MYND-type" evidence="13">
    <location>
        <begin position="292"/>
        <end position="331"/>
    </location>
</feature>
<evidence type="ECO:0000313" key="14">
    <source>
        <dbReference type="EMBL" id="CAG7827848.1"/>
    </source>
</evidence>
<dbReference type="PANTHER" id="PTHR46165:SF7">
    <property type="entry name" value="SET AND MYND DOMAIN-CONTAINING PROTEIN 4"/>
    <property type="match status" value="1"/>
</dbReference>
<feature type="region of interest" description="Disordered" evidence="11">
    <location>
        <begin position="376"/>
        <end position="405"/>
    </location>
</feature>
<dbReference type="InterPro" id="IPR044421">
    <property type="entry name" value="SMYD4_SET"/>
</dbReference>
<dbReference type="InterPro" id="IPR052097">
    <property type="entry name" value="SET-MYND_domain_protein"/>
</dbReference>
<dbReference type="GO" id="GO:0032259">
    <property type="term" value="P:methylation"/>
    <property type="evidence" value="ECO:0007669"/>
    <property type="project" value="UniProtKB-KW"/>
</dbReference>
<evidence type="ECO:0000256" key="6">
    <source>
        <dbReference type="ARBA" id="ARBA00022833"/>
    </source>
</evidence>
<dbReference type="GO" id="GO:0042826">
    <property type="term" value="F:histone deacetylase binding"/>
    <property type="evidence" value="ECO:0007669"/>
    <property type="project" value="TreeGrafter"/>
</dbReference>
<evidence type="ECO:0000256" key="10">
    <source>
        <dbReference type="PROSITE-ProRule" id="PRU00134"/>
    </source>
</evidence>
<comment type="caution">
    <text evidence="14">The sequence shown here is derived from an EMBL/GenBank/DDBJ whole genome shotgun (WGS) entry which is preliminary data.</text>
</comment>
<evidence type="ECO:0000256" key="7">
    <source>
        <dbReference type="ARBA" id="ARBA00093423"/>
    </source>
</evidence>
<dbReference type="EMBL" id="CAJVCH010545113">
    <property type="protein sequence ID" value="CAG7827848.1"/>
    <property type="molecule type" value="Genomic_DNA"/>
</dbReference>
<feature type="compositionally biased region" description="Basic and acidic residues" evidence="11">
    <location>
        <begin position="468"/>
        <end position="480"/>
    </location>
</feature>
<dbReference type="OrthoDB" id="1028014at2759"/>
<evidence type="ECO:0000256" key="9">
    <source>
        <dbReference type="ARBA" id="ARBA00093680"/>
    </source>
</evidence>
<name>A0A8J2PNK1_9HEXA</name>
<dbReference type="InterPro" id="IPR002893">
    <property type="entry name" value="Znf_MYND"/>
</dbReference>
<evidence type="ECO:0000313" key="15">
    <source>
        <dbReference type="Proteomes" id="UP000708208"/>
    </source>
</evidence>
<evidence type="ECO:0000256" key="1">
    <source>
        <dbReference type="ARBA" id="ARBA00022603"/>
    </source>
</evidence>
<dbReference type="PANTHER" id="PTHR46165">
    <property type="entry name" value="SET AND MYND DOMAIN-CONTAINING PROTEIN 4"/>
    <property type="match status" value="1"/>
</dbReference>
<feature type="domain" description="SET" evidence="12">
    <location>
        <begin position="247"/>
        <end position="569"/>
    </location>
</feature>
<dbReference type="Pfam" id="PF00856">
    <property type="entry name" value="SET"/>
    <property type="match status" value="1"/>
</dbReference>
<dbReference type="GO" id="GO:0005737">
    <property type="term" value="C:cytoplasm"/>
    <property type="evidence" value="ECO:0007669"/>
    <property type="project" value="TreeGrafter"/>
</dbReference>
<dbReference type="GO" id="GO:0008270">
    <property type="term" value="F:zinc ion binding"/>
    <property type="evidence" value="ECO:0007669"/>
    <property type="project" value="UniProtKB-KW"/>
</dbReference>
<keyword evidence="2" id="KW-0808">Transferase</keyword>
<evidence type="ECO:0000256" key="2">
    <source>
        <dbReference type="ARBA" id="ARBA00022679"/>
    </source>
</evidence>